<evidence type="ECO:0000313" key="1">
    <source>
        <dbReference type="EMBL" id="TFK63362.1"/>
    </source>
</evidence>
<reference evidence="1 2" key="1">
    <citation type="journal article" date="2019" name="Nat. Ecol. Evol.">
        <title>Megaphylogeny resolves global patterns of mushroom evolution.</title>
        <authorList>
            <person name="Varga T."/>
            <person name="Krizsan K."/>
            <person name="Foldi C."/>
            <person name="Dima B."/>
            <person name="Sanchez-Garcia M."/>
            <person name="Sanchez-Ramirez S."/>
            <person name="Szollosi G.J."/>
            <person name="Szarkandi J.G."/>
            <person name="Papp V."/>
            <person name="Albert L."/>
            <person name="Andreopoulos W."/>
            <person name="Angelini C."/>
            <person name="Antonin V."/>
            <person name="Barry K.W."/>
            <person name="Bougher N.L."/>
            <person name="Buchanan P."/>
            <person name="Buyck B."/>
            <person name="Bense V."/>
            <person name="Catcheside P."/>
            <person name="Chovatia M."/>
            <person name="Cooper J."/>
            <person name="Damon W."/>
            <person name="Desjardin D."/>
            <person name="Finy P."/>
            <person name="Geml J."/>
            <person name="Haridas S."/>
            <person name="Hughes K."/>
            <person name="Justo A."/>
            <person name="Karasinski D."/>
            <person name="Kautmanova I."/>
            <person name="Kiss B."/>
            <person name="Kocsube S."/>
            <person name="Kotiranta H."/>
            <person name="LaButti K.M."/>
            <person name="Lechner B.E."/>
            <person name="Liimatainen K."/>
            <person name="Lipzen A."/>
            <person name="Lukacs Z."/>
            <person name="Mihaltcheva S."/>
            <person name="Morgado L.N."/>
            <person name="Niskanen T."/>
            <person name="Noordeloos M.E."/>
            <person name="Ohm R.A."/>
            <person name="Ortiz-Santana B."/>
            <person name="Ovrebo C."/>
            <person name="Racz N."/>
            <person name="Riley R."/>
            <person name="Savchenko A."/>
            <person name="Shiryaev A."/>
            <person name="Soop K."/>
            <person name="Spirin V."/>
            <person name="Szebenyi C."/>
            <person name="Tomsovsky M."/>
            <person name="Tulloss R.E."/>
            <person name="Uehling J."/>
            <person name="Grigoriev I.V."/>
            <person name="Vagvolgyi C."/>
            <person name="Papp T."/>
            <person name="Martin F.M."/>
            <person name="Miettinen O."/>
            <person name="Hibbett D.S."/>
            <person name="Nagy L.G."/>
        </authorList>
    </citation>
    <scope>NUCLEOTIDE SEQUENCE [LARGE SCALE GENOMIC DNA]</scope>
    <source>
        <strain evidence="1 2">NL-1719</strain>
    </source>
</reference>
<feature type="non-terminal residue" evidence="1">
    <location>
        <position position="1"/>
    </location>
</feature>
<proteinExistence type="predicted"/>
<sequence length="986" mass="107587">PLAHNSQMDADGLFLQSSFSGHALAHPLCPFSNLFPPPSSSQPLRTPVKQAHRVPSRSAVSVRHINNNIATPAFPSALSPSVRRVGGTKRKSTAQASTTPLRPHTLTPLRTATSSNAHPFMAWMPQTVHLRKQTASLMKLKITDFDGSDFGDSGCEMEDDDAEALFRGSVQLKGKMSAGQLLLGRAKGDHEASINAVLARPVSNEILNRTYASPAATSSPKKTLATAIAFPSAVTTLDRTRTTSTSSHSSAGGSPAPRRRVTGSVNSNRYLPRLSQPSDLFFGPTIPSPPLEPAPIIKPMKLNPPVKTRHSYAGPSNIWNTMQSPPKASSPFSSPVPLPYEWALFFGSGPREPSFMFNLTKGTPSPRPKMANRLSLPMNLSDEQDVNMVEDLRPPNRLTVMPRASTSVNSILSDVEDGLITPGFAWDHNSSWLGNIFVRNADDRHDFESELGNDGYVDVDAFIVRTLAAPPKTSQASPKKAPGTPVKSRKLGLSARPWQSAVANKVGLADWNTNTKKGNVPRKSLPAAFPPLNGKPAKPLLDSLTDSEGEEDSPSGRRDNSGAFSNGSDPASMNATPTRTKGKEWHLSVPRLSAASPSKNTHKASPARTASGSSNSSTITLNSPTTKSQRHLPIAEKYMRYSTANTSPTKLSMFVNSEEQAGRFAGDFVEVGELGSGEFGKVIKVQLKSNAQELFAIKKSKRFEGPKHRRRLREEVEILQHLKRAAASSCEFGGHPNVLAYIDSWEEDEALYIQTELCESGNLAGFLWEYGRVFPRLDEARVWKIIVDLSNGTRFIHDSGVIHLDLKPSNVFVTGEGRFKIGDFGMASLWPRPLNQTSGFEREGDKLYLAPEVLQGKYGKVADVFSLGMTILETATNIVVPDQGEAWHRLRTEDFSQVYLEDTPELFSLIHRMMRTEPSQRVSMKDVCDHPVVSRARAIMERTYLAAIREGTSTFAASPLSSVSPGFLEEILERNTGDGSRMDVGR</sequence>
<accession>A0ACD3ACA4</accession>
<protein>
    <submittedName>
        <fullName evidence="1">Kinase-like protein</fullName>
    </submittedName>
</protein>
<dbReference type="EMBL" id="ML208526">
    <property type="protein sequence ID" value="TFK63362.1"/>
    <property type="molecule type" value="Genomic_DNA"/>
</dbReference>
<dbReference type="Proteomes" id="UP000308600">
    <property type="component" value="Unassembled WGS sequence"/>
</dbReference>
<keyword evidence="2" id="KW-1185">Reference proteome</keyword>
<organism evidence="1 2">
    <name type="scientific">Pluteus cervinus</name>
    <dbReference type="NCBI Taxonomy" id="181527"/>
    <lineage>
        <taxon>Eukaryota</taxon>
        <taxon>Fungi</taxon>
        <taxon>Dikarya</taxon>
        <taxon>Basidiomycota</taxon>
        <taxon>Agaricomycotina</taxon>
        <taxon>Agaricomycetes</taxon>
        <taxon>Agaricomycetidae</taxon>
        <taxon>Agaricales</taxon>
        <taxon>Pluteineae</taxon>
        <taxon>Pluteaceae</taxon>
        <taxon>Pluteus</taxon>
    </lineage>
</organism>
<evidence type="ECO:0000313" key="2">
    <source>
        <dbReference type="Proteomes" id="UP000308600"/>
    </source>
</evidence>
<gene>
    <name evidence="1" type="ORF">BDN72DRAFT_847689</name>
</gene>
<name>A0ACD3ACA4_9AGAR</name>